<comment type="subcellular location">
    <subcellularLocation>
        <location evidence="2">Membrane</location>
    </subcellularLocation>
</comment>
<comment type="cofactor">
    <cofactor evidence="1">
        <name>heme</name>
        <dbReference type="ChEBI" id="CHEBI:30413"/>
    </cofactor>
</comment>
<dbReference type="InterPro" id="IPR050651">
    <property type="entry name" value="Plant_Cytochrome_P450_Monoox"/>
</dbReference>
<keyword evidence="9 11" id="KW-0503">Monooxygenase</keyword>
<accession>A0ABU6RTH6</accession>
<dbReference type="Gene3D" id="1.10.630.10">
    <property type="entry name" value="Cytochrome P450"/>
    <property type="match status" value="1"/>
</dbReference>
<comment type="caution">
    <text evidence="12">The sequence shown here is derived from an EMBL/GenBank/DDBJ whole genome shotgun (WGS) entry which is preliminary data.</text>
</comment>
<evidence type="ECO:0000256" key="11">
    <source>
        <dbReference type="RuleBase" id="RU000461"/>
    </source>
</evidence>
<name>A0ABU6RTH6_9FABA</name>
<dbReference type="InterPro" id="IPR017972">
    <property type="entry name" value="Cyt_P450_CS"/>
</dbReference>
<evidence type="ECO:0000256" key="2">
    <source>
        <dbReference type="ARBA" id="ARBA00004370"/>
    </source>
</evidence>
<keyword evidence="13" id="KW-1185">Reference proteome</keyword>
<dbReference type="PROSITE" id="PS00086">
    <property type="entry name" value="CYTOCHROME_P450"/>
    <property type="match status" value="1"/>
</dbReference>
<comment type="similarity">
    <text evidence="11">Belongs to the cytochrome P450 family.</text>
</comment>
<dbReference type="Proteomes" id="UP001341840">
    <property type="component" value="Unassembled WGS sequence"/>
</dbReference>
<dbReference type="Pfam" id="PF00067">
    <property type="entry name" value="p450"/>
    <property type="match status" value="1"/>
</dbReference>
<dbReference type="InterPro" id="IPR001128">
    <property type="entry name" value="Cyt_P450"/>
</dbReference>
<keyword evidence="10" id="KW-0472">Membrane</keyword>
<evidence type="ECO:0000256" key="1">
    <source>
        <dbReference type="ARBA" id="ARBA00001971"/>
    </source>
</evidence>
<keyword evidence="6" id="KW-1133">Transmembrane helix</keyword>
<evidence type="ECO:0000313" key="12">
    <source>
        <dbReference type="EMBL" id="MED6127438.1"/>
    </source>
</evidence>
<dbReference type="InterPro" id="IPR036396">
    <property type="entry name" value="Cyt_P450_sf"/>
</dbReference>
<keyword evidence="8 11" id="KW-0408">Iron</keyword>
<organism evidence="12 13">
    <name type="scientific">Stylosanthes scabra</name>
    <dbReference type="NCBI Taxonomy" id="79078"/>
    <lineage>
        <taxon>Eukaryota</taxon>
        <taxon>Viridiplantae</taxon>
        <taxon>Streptophyta</taxon>
        <taxon>Embryophyta</taxon>
        <taxon>Tracheophyta</taxon>
        <taxon>Spermatophyta</taxon>
        <taxon>Magnoliopsida</taxon>
        <taxon>eudicotyledons</taxon>
        <taxon>Gunneridae</taxon>
        <taxon>Pentapetalae</taxon>
        <taxon>rosids</taxon>
        <taxon>fabids</taxon>
        <taxon>Fabales</taxon>
        <taxon>Fabaceae</taxon>
        <taxon>Papilionoideae</taxon>
        <taxon>50 kb inversion clade</taxon>
        <taxon>dalbergioids sensu lato</taxon>
        <taxon>Dalbergieae</taxon>
        <taxon>Pterocarpus clade</taxon>
        <taxon>Stylosanthes</taxon>
    </lineage>
</organism>
<keyword evidence="7 11" id="KW-0560">Oxidoreductase</keyword>
<dbReference type="PANTHER" id="PTHR47947">
    <property type="entry name" value="CYTOCHROME P450 82C3-RELATED"/>
    <property type="match status" value="1"/>
</dbReference>
<reference evidence="12 13" key="1">
    <citation type="journal article" date="2023" name="Plants (Basel)">
        <title>Bridging the Gap: Combining Genomics and Transcriptomics Approaches to Understand Stylosanthes scabra, an Orphan Legume from the Brazilian Caatinga.</title>
        <authorList>
            <person name="Ferreira-Neto J.R.C."/>
            <person name="da Silva M.D."/>
            <person name="Binneck E."/>
            <person name="de Melo N.F."/>
            <person name="da Silva R.H."/>
            <person name="de Melo A.L.T.M."/>
            <person name="Pandolfi V."/>
            <person name="Bustamante F.O."/>
            <person name="Brasileiro-Vidal A.C."/>
            <person name="Benko-Iseppon A.M."/>
        </authorList>
    </citation>
    <scope>NUCLEOTIDE SEQUENCE [LARGE SCALE GENOMIC DNA]</scope>
    <source>
        <tissue evidence="12">Leaves</tissue>
    </source>
</reference>
<evidence type="ECO:0000256" key="3">
    <source>
        <dbReference type="ARBA" id="ARBA00022617"/>
    </source>
</evidence>
<dbReference type="InterPro" id="IPR002401">
    <property type="entry name" value="Cyt_P450_E_grp-I"/>
</dbReference>
<gene>
    <name evidence="12" type="ORF">PIB30_088156</name>
</gene>
<protein>
    <submittedName>
        <fullName evidence="12">Uncharacterized protein</fullName>
    </submittedName>
</protein>
<evidence type="ECO:0000313" key="13">
    <source>
        <dbReference type="Proteomes" id="UP001341840"/>
    </source>
</evidence>
<keyword evidence="4" id="KW-0812">Transmembrane</keyword>
<evidence type="ECO:0000256" key="8">
    <source>
        <dbReference type="ARBA" id="ARBA00023004"/>
    </source>
</evidence>
<evidence type="ECO:0000256" key="6">
    <source>
        <dbReference type="ARBA" id="ARBA00022989"/>
    </source>
</evidence>
<dbReference type="SUPFAM" id="SSF48264">
    <property type="entry name" value="Cytochrome P450"/>
    <property type="match status" value="1"/>
</dbReference>
<keyword evidence="3 11" id="KW-0349">Heme</keyword>
<evidence type="ECO:0000256" key="7">
    <source>
        <dbReference type="ARBA" id="ARBA00023002"/>
    </source>
</evidence>
<evidence type="ECO:0000256" key="4">
    <source>
        <dbReference type="ARBA" id="ARBA00022692"/>
    </source>
</evidence>
<dbReference type="PANTHER" id="PTHR47947:SF26">
    <property type="entry name" value="CYTOCHROME P450"/>
    <property type="match status" value="1"/>
</dbReference>
<evidence type="ECO:0000256" key="10">
    <source>
        <dbReference type="ARBA" id="ARBA00023136"/>
    </source>
</evidence>
<keyword evidence="5 11" id="KW-0479">Metal-binding</keyword>
<evidence type="ECO:0000256" key="9">
    <source>
        <dbReference type="ARBA" id="ARBA00023033"/>
    </source>
</evidence>
<dbReference type="PRINTS" id="PR00463">
    <property type="entry name" value="EP450I"/>
</dbReference>
<proteinExistence type="inferred from homology"/>
<sequence length="131" mass="14514">MEDCVVGGYHIPAGTVLWTNISKIQRDPALYSDPLEFQPERFLTTHKDTDLRGKHFELIPFGAGRRMCPGMSFGLQLVHLTLANVLHGFEIVTADGKPVDMVERLGATSVKANPLKVILTPRHSTQAYAEN</sequence>
<dbReference type="EMBL" id="JASCZI010031794">
    <property type="protein sequence ID" value="MED6127438.1"/>
    <property type="molecule type" value="Genomic_DNA"/>
</dbReference>
<evidence type="ECO:0000256" key="5">
    <source>
        <dbReference type="ARBA" id="ARBA00022723"/>
    </source>
</evidence>